<evidence type="ECO:0000256" key="2">
    <source>
        <dbReference type="HAMAP-Rule" id="MF_00048"/>
    </source>
</evidence>
<dbReference type="EMBL" id="JACICA010000001">
    <property type="protein sequence ID" value="MBB3701976.1"/>
    <property type="molecule type" value="Genomic_DNA"/>
</dbReference>
<dbReference type="AlphaFoldDB" id="A0A7W5UII3"/>
<dbReference type="InterPro" id="IPR011856">
    <property type="entry name" value="tRNA_endonuc-like_dom_sf"/>
</dbReference>
<evidence type="ECO:0000313" key="4">
    <source>
        <dbReference type="Proteomes" id="UP000541425"/>
    </source>
</evidence>
<keyword evidence="3" id="KW-0540">Nuclease</keyword>
<comment type="caution">
    <text evidence="3">The sequence shown here is derived from an EMBL/GenBank/DDBJ whole genome shotgun (WGS) entry which is preliminary data.</text>
</comment>
<dbReference type="RefSeq" id="WP_183694276.1">
    <property type="nucleotide sequence ID" value="NZ_JACICA010000001.1"/>
</dbReference>
<dbReference type="Proteomes" id="UP000541425">
    <property type="component" value="Unassembled WGS sequence"/>
</dbReference>
<proteinExistence type="inferred from homology"/>
<dbReference type="Pfam" id="PF02021">
    <property type="entry name" value="UPF0102"/>
    <property type="match status" value="1"/>
</dbReference>
<sequence>MADHNRLGALGEEVACRYLSSLDYRLLDRNWRVGHLEVDIIADNYGELVFVEVKTRSREGEFTALGAVDVHKQRNLAVAAEAYMQEHYLNCSYRFDIITVVGEQEPFEVTHYIDAYSVDLTRRKHYIHKFY</sequence>
<comment type="similarity">
    <text evidence="1 2">Belongs to the UPF0102 family.</text>
</comment>
<dbReference type="CDD" id="cd20736">
    <property type="entry name" value="PoNe_Nuclease"/>
    <property type="match status" value="1"/>
</dbReference>
<keyword evidence="3" id="KW-0378">Hydrolase</keyword>
<dbReference type="HAMAP" id="MF_00048">
    <property type="entry name" value="UPF0102"/>
    <property type="match status" value="1"/>
</dbReference>
<dbReference type="PANTHER" id="PTHR34039">
    <property type="entry name" value="UPF0102 PROTEIN YRAN"/>
    <property type="match status" value="1"/>
</dbReference>
<dbReference type="Gene3D" id="3.40.1350.10">
    <property type="match status" value="1"/>
</dbReference>
<dbReference type="PANTHER" id="PTHR34039:SF1">
    <property type="entry name" value="UPF0102 PROTEIN YRAN"/>
    <property type="match status" value="1"/>
</dbReference>
<evidence type="ECO:0000313" key="3">
    <source>
        <dbReference type="EMBL" id="MBB3701976.1"/>
    </source>
</evidence>
<dbReference type="GO" id="GO:0003676">
    <property type="term" value="F:nucleic acid binding"/>
    <property type="evidence" value="ECO:0007669"/>
    <property type="project" value="InterPro"/>
</dbReference>
<evidence type="ECO:0000256" key="1">
    <source>
        <dbReference type="ARBA" id="ARBA00006738"/>
    </source>
</evidence>
<accession>A0A7W5UII3</accession>
<organism evidence="3 4">
    <name type="scientific">Alloprevotella rava</name>
    <dbReference type="NCBI Taxonomy" id="671218"/>
    <lineage>
        <taxon>Bacteria</taxon>
        <taxon>Pseudomonadati</taxon>
        <taxon>Bacteroidota</taxon>
        <taxon>Bacteroidia</taxon>
        <taxon>Bacteroidales</taxon>
        <taxon>Prevotellaceae</taxon>
        <taxon>Alloprevotella</taxon>
    </lineage>
</organism>
<dbReference type="InterPro" id="IPR011335">
    <property type="entry name" value="Restrct_endonuc-II-like"/>
</dbReference>
<dbReference type="GO" id="GO:0004519">
    <property type="term" value="F:endonuclease activity"/>
    <property type="evidence" value="ECO:0007669"/>
    <property type="project" value="UniProtKB-KW"/>
</dbReference>
<dbReference type="InterPro" id="IPR003509">
    <property type="entry name" value="UPF0102_YraN-like"/>
</dbReference>
<dbReference type="SUPFAM" id="SSF52980">
    <property type="entry name" value="Restriction endonuclease-like"/>
    <property type="match status" value="1"/>
</dbReference>
<gene>
    <name evidence="3" type="ORF">FHS60_000418</name>
</gene>
<name>A0A7W5UII3_9BACT</name>
<keyword evidence="3" id="KW-0255">Endonuclease</keyword>
<reference evidence="3 4" key="1">
    <citation type="submission" date="2020-08" db="EMBL/GenBank/DDBJ databases">
        <title>Genomic Encyclopedia of Type Strains, Phase IV (KMG-IV): sequencing the most valuable type-strain genomes for metagenomic binning, comparative biology and taxonomic classification.</title>
        <authorList>
            <person name="Goeker M."/>
        </authorList>
    </citation>
    <scope>NUCLEOTIDE SEQUENCE [LARGE SCALE GENOMIC DNA]</scope>
    <source>
        <strain evidence="3 4">DSM 22548</strain>
    </source>
</reference>
<protein>
    <recommendedName>
        <fullName evidence="2">UPF0102 protein FHS60_000418</fullName>
    </recommendedName>
</protein>